<dbReference type="Pfam" id="PF02518">
    <property type="entry name" value="HATPase_c"/>
    <property type="match status" value="1"/>
</dbReference>
<dbReference type="InterPro" id="IPR003661">
    <property type="entry name" value="HisK_dim/P_dom"/>
</dbReference>
<dbReference type="InterPro" id="IPR050428">
    <property type="entry name" value="TCS_sensor_his_kinase"/>
</dbReference>
<evidence type="ECO:0000256" key="3">
    <source>
        <dbReference type="ARBA" id="ARBA00012438"/>
    </source>
</evidence>
<proteinExistence type="predicted"/>
<evidence type="ECO:0000313" key="14">
    <source>
        <dbReference type="EMBL" id="EPF90600.1"/>
    </source>
</evidence>
<comment type="caution">
    <text evidence="14">The sequence shown here is derived from an EMBL/GenBank/DDBJ whole genome shotgun (WGS) entry which is preliminary data.</text>
</comment>
<dbReference type="Gene3D" id="1.10.287.130">
    <property type="match status" value="1"/>
</dbReference>
<keyword evidence="12" id="KW-0472">Membrane</keyword>
<dbReference type="EC" id="2.7.13.3" evidence="3"/>
<organism evidence="14 15">
    <name type="scientific">Acinetobacter gyllenbergii CIP 110306 = MTCC 11365</name>
    <dbReference type="NCBI Taxonomy" id="1217657"/>
    <lineage>
        <taxon>Bacteria</taxon>
        <taxon>Pseudomonadati</taxon>
        <taxon>Pseudomonadota</taxon>
        <taxon>Gammaproteobacteria</taxon>
        <taxon>Moraxellales</taxon>
        <taxon>Moraxellaceae</taxon>
        <taxon>Acinetobacter</taxon>
    </lineage>
</organism>
<feature type="domain" description="Histidine kinase" evidence="13">
    <location>
        <begin position="244"/>
        <end position="456"/>
    </location>
</feature>
<accession>A0A829HIU8</accession>
<dbReference type="InterPro" id="IPR005467">
    <property type="entry name" value="His_kinase_dom"/>
</dbReference>
<dbReference type="PANTHER" id="PTHR45436">
    <property type="entry name" value="SENSOR HISTIDINE KINASE YKOH"/>
    <property type="match status" value="1"/>
</dbReference>
<evidence type="ECO:0000256" key="9">
    <source>
        <dbReference type="ARBA" id="ARBA00022840"/>
    </source>
</evidence>
<dbReference type="SMART" id="SM00388">
    <property type="entry name" value="HisKA"/>
    <property type="match status" value="1"/>
</dbReference>
<keyword evidence="4" id="KW-0597">Phosphoprotein</keyword>
<dbReference type="PANTHER" id="PTHR45436:SF14">
    <property type="entry name" value="SENSOR PROTEIN QSEC"/>
    <property type="match status" value="1"/>
</dbReference>
<dbReference type="RefSeq" id="WP_016541181.1">
    <property type="nucleotide sequence ID" value="NZ_ASQH01000008.1"/>
</dbReference>
<keyword evidence="5" id="KW-0808">Transferase</keyword>
<dbReference type="InterPro" id="IPR036097">
    <property type="entry name" value="HisK_dim/P_sf"/>
</dbReference>
<dbReference type="PROSITE" id="PS50109">
    <property type="entry name" value="HIS_KIN"/>
    <property type="match status" value="1"/>
</dbReference>
<evidence type="ECO:0000256" key="10">
    <source>
        <dbReference type="ARBA" id="ARBA00022989"/>
    </source>
</evidence>
<evidence type="ECO:0000256" key="7">
    <source>
        <dbReference type="ARBA" id="ARBA00022741"/>
    </source>
</evidence>
<evidence type="ECO:0000256" key="11">
    <source>
        <dbReference type="ARBA" id="ARBA00023012"/>
    </source>
</evidence>
<feature type="transmembrane region" description="Helical" evidence="12">
    <location>
        <begin position="154"/>
        <end position="177"/>
    </location>
</feature>
<evidence type="ECO:0000256" key="6">
    <source>
        <dbReference type="ARBA" id="ARBA00022692"/>
    </source>
</evidence>
<dbReference type="AlphaFoldDB" id="A0A829HIU8"/>
<gene>
    <name evidence="14" type="ORF">F957_00955</name>
</gene>
<dbReference type="SUPFAM" id="SSF47384">
    <property type="entry name" value="Homodimeric domain of signal transducing histidine kinase"/>
    <property type="match status" value="1"/>
</dbReference>
<keyword evidence="10 12" id="KW-1133">Transmembrane helix</keyword>
<dbReference type="Gene3D" id="3.30.565.10">
    <property type="entry name" value="Histidine kinase-like ATPase, C-terminal domain"/>
    <property type="match status" value="1"/>
</dbReference>
<dbReference type="GO" id="GO:0000155">
    <property type="term" value="F:phosphorelay sensor kinase activity"/>
    <property type="evidence" value="ECO:0007669"/>
    <property type="project" value="InterPro"/>
</dbReference>
<evidence type="ECO:0000256" key="4">
    <source>
        <dbReference type="ARBA" id="ARBA00022553"/>
    </source>
</evidence>
<evidence type="ECO:0000256" key="12">
    <source>
        <dbReference type="SAM" id="Phobius"/>
    </source>
</evidence>
<keyword evidence="8" id="KW-0418">Kinase</keyword>
<evidence type="ECO:0000259" key="13">
    <source>
        <dbReference type="PROSITE" id="PS50109"/>
    </source>
</evidence>
<keyword evidence="15" id="KW-1185">Reference proteome</keyword>
<dbReference type="SMART" id="SM00387">
    <property type="entry name" value="HATPase_c"/>
    <property type="match status" value="1"/>
</dbReference>
<dbReference type="GO" id="GO:0005886">
    <property type="term" value="C:plasma membrane"/>
    <property type="evidence" value="ECO:0007669"/>
    <property type="project" value="TreeGrafter"/>
</dbReference>
<keyword evidence="9" id="KW-0067">ATP-binding</keyword>
<keyword evidence="11" id="KW-0902">Two-component regulatory system</keyword>
<dbReference type="EMBL" id="ATGG01000009">
    <property type="protein sequence ID" value="EPF90600.1"/>
    <property type="molecule type" value="Genomic_DNA"/>
</dbReference>
<dbReference type="Proteomes" id="UP000014523">
    <property type="component" value="Unassembled WGS sequence"/>
</dbReference>
<keyword evidence="7" id="KW-0547">Nucleotide-binding</keyword>
<name>A0A829HIU8_9GAMM</name>
<protein>
    <recommendedName>
        <fullName evidence="3">histidine kinase</fullName>
        <ecNumber evidence="3">2.7.13.3</ecNumber>
    </recommendedName>
</protein>
<dbReference type="SUPFAM" id="SSF55874">
    <property type="entry name" value="ATPase domain of HSP90 chaperone/DNA topoisomerase II/histidine kinase"/>
    <property type="match status" value="1"/>
</dbReference>
<feature type="transmembrane region" description="Helical" evidence="12">
    <location>
        <begin position="6"/>
        <end position="31"/>
    </location>
</feature>
<keyword evidence="6 12" id="KW-0812">Transmembrane</keyword>
<evidence type="ECO:0000313" key="15">
    <source>
        <dbReference type="Proteomes" id="UP000014523"/>
    </source>
</evidence>
<dbReference type="CDD" id="cd00082">
    <property type="entry name" value="HisKA"/>
    <property type="match status" value="1"/>
</dbReference>
<dbReference type="Pfam" id="PF00512">
    <property type="entry name" value="HisKA"/>
    <property type="match status" value="1"/>
</dbReference>
<comment type="catalytic activity">
    <reaction evidence="1">
        <text>ATP + protein L-histidine = ADP + protein N-phospho-L-histidine.</text>
        <dbReference type="EC" id="2.7.13.3"/>
    </reaction>
</comment>
<reference evidence="14 15" key="1">
    <citation type="submission" date="2013-06" db="EMBL/GenBank/DDBJ databases">
        <title>The Genome Sequence of Acinetobacter gyllenbergii CIP 110306.</title>
        <authorList>
            <consortium name="The Broad Institute Genome Sequencing Platform"/>
            <consortium name="The Broad Institute Genome Sequencing Center for Infectious Disease"/>
            <person name="Cerqueira G."/>
            <person name="Feldgarden M."/>
            <person name="Courvalin P."/>
            <person name="Perichon B."/>
            <person name="Grillot-Courvalin C."/>
            <person name="Clermont D."/>
            <person name="Rocha E."/>
            <person name="Yoon E.-J."/>
            <person name="Nemec A."/>
            <person name="Young S.K."/>
            <person name="Zeng Q."/>
            <person name="Gargeya S."/>
            <person name="Fitzgerald M."/>
            <person name="Abouelleil A."/>
            <person name="Alvarado L."/>
            <person name="Berlin A.M."/>
            <person name="Chapman S.B."/>
            <person name="Dewar J."/>
            <person name="Goldberg J."/>
            <person name="Griggs A."/>
            <person name="Gujja S."/>
            <person name="Hansen M."/>
            <person name="Howarth C."/>
            <person name="Imamovic A."/>
            <person name="Larimer J."/>
            <person name="McCowan C."/>
            <person name="Murphy C."/>
            <person name="Pearson M."/>
            <person name="Priest M."/>
            <person name="Roberts A."/>
            <person name="Saif S."/>
            <person name="Shea T."/>
            <person name="Sykes S."/>
            <person name="Wortman J."/>
            <person name="Nusbaum C."/>
            <person name="Birren B."/>
        </authorList>
    </citation>
    <scope>NUCLEOTIDE SEQUENCE [LARGE SCALE GENOMIC DNA]</scope>
    <source>
        <strain evidence="14 15">CIP 110306</strain>
    </source>
</reference>
<comment type="subcellular location">
    <subcellularLocation>
        <location evidence="2">Membrane</location>
        <topology evidence="2">Multi-pass membrane protein</topology>
    </subcellularLocation>
</comment>
<evidence type="ECO:0000256" key="1">
    <source>
        <dbReference type="ARBA" id="ARBA00000085"/>
    </source>
</evidence>
<dbReference type="InterPro" id="IPR003594">
    <property type="entry name" value="HATPase_dom"/>
</dbReference>
<dbReference type="GO" id="GO:0005524">
    <property type="term" value="F:ATP binding"/>
    <property type="evidence" value="ECO:0007669"/>
    <property type="project" value="UniProtKB-KW"/>
</dbReference>
<evidence type="ECO:0000256" key="5">
    <source>
        <dbReference type="ARBA" id="ARBA00022679"/>
    </source>
</evidence>
<evidence type="ECO:0000256" key="8">
    <source>
        <dbReference type="ARBA" id="ARBA00022777"/>
    </source>
</evidence>
<evidence type="ECO:0000256" key="2">
    <source>
        <dbReference type="ARBA" id="ARBA00004141"/>
    </source>
</evidence>
<dbReference type="InterPro" id="IPR036890">
    <property type="entry name" value="HATPase_C_sf"/>
</dbReference>
<sequence>MKSYSLKWRLVSTILAVFVILWSLVFCWLYFELEKRLQDTLDERLSASAHMVARLIQQLPVDEIANTVNAVQQDHSTPNLIACQVSLFSSNISANHQVIAKTLGSPESLSTRKIGLSTWSENGVEWRSYVLQKGQIQVVAAEKLQLRYSLLKQILQSVLIPLIITLILCIFLILWIIRVEFQPLDQIAQHLGHKKQNLSDAATYLIELKTQNIPKEIQPFVDGLLELIQNLHQSLENEKSFSAFAAHELRSPLTAIKTNVQLSQLMLNKSGQTQSKIDFNLQQAEASIQRYEQLLEQLLLLSKTEIQPEHVSMESTEVSQTLQQVIFELGQKYNDIQEHLDIDWKNLSTIGLPHPTLAIVLKNLIENAYLHAQSTDSIQVYMDKGDLMITDSGFGLTDAELGLLTQRFWRKSSQNIGHGLGLSLVKLLLDKYGFSIQFLQNLPQGLKVKISNKENHKNTLCDSP</sequence>